<gene>
    <name evidence="7" type="ORF">FOA43_001924</name>
</gene>
<keyword evidence="5" id="KW-0496">Mitochondrion</keyword>
<accession>A0A875S107</accession>
<keyword evidence="4" id="KW-0689">Ribosomal protein</keyword>
<reference evidence="7" key="1">
    <citation type="submission" date="2020-10" db="EMBL/GenBank/DDBJ databases">
        <authorList>
            <person name="Roach M.J.R."/>
        </authorList>
    </citation>
    <scope>NUCLEOTIDE SEQUENCE</scope>
    <source>
        <strain evidence="7">CBS 1945</strain>
    </source>
</reference>
<organism evidence="7 8">
    <name type="scientific">Eeniella nana</name>
    <name type="common">Yeast</name>
    <name type="synonym">Brettanomyces nanus</name>
    <dbReference type="NCBI Taxonomy" id="13502"/>
    <lineage>
        <taxon>Eukaryota</taxon>
        <taxon>Fungi</taxon>
        <taxon>Dikarya</taxon>
        <taxon>Ascomycota</taxon>
        <taxon>Saccharomycotina</taxon>
        <taxon>Pichiomycetes</taxon>
        <taxon>Pichiales</taxon>
        <taxon>Pichiaceae</taxon>
        <taxon>Brettanomyces</taxon>
    </lineage>
</organism>
<dbReference type="Proteomes" id="UP000662931">
    <property type="component" value="Chromosome 1"/>
</dbReference>
<evidence type="ECO:0000256" key="5">
    <source>
        <dbReference type="ARBA" id="ARBA00023128"/>
    </source>
</evidence>
<dbReference type="GO" id="GO:0003735">
    <property type="term" value="F:structural constituent of ribosome"/>
    <property type="evidence" value="ECO:0007669"/>
    <property type="project" value="InterPro"/>
</dbReference>
<dbReference type="GeneID" id="62195325"/>
<protein>
    <submittedName>
        <fullName evidence="7">Uncharacterized protein</fullName>
    </submittedName>
</protein>
<dbReference type="KEGG" id="bnn:FOA43_001924"/>
<evidence type="ECO:0000313" key="8">
    <source>
        <dbReference type="Proteomes" id="UP000662931"/>
    </source>
</evidence>
<comment type="subcellular location">
    <subcellularLocation>
        <location evidence="1">Mitochondrion</location>
    </subcellularLocation>
</comment>
<evidence type="ECO:0000313" key="7">
    <source>
        <dbReference type="EMBL" id="QPG74593.1"/>
    </source>
</evidence>
<keyword evidence="3" id="KW-0809">Transit peptide</keyword>
<evidence type="ECO:0000256" key="4">
    <source>
        <dbReference type="ARBA" id="ARBA00022980"/>
    </source>
</evidence>
<dbReference type="GO" id="GO:0006412">
    <property type="term" value="P:translation"/>
    <property type="evidence" value="ECO:0007669"/>
    <property type="project" value="TreeGrafter"/>
</dbReference>
<dbReference type="PANTHER" id="PTHR21338:SF0">
    <property type="entry name" value="LARGE RIBOSOMAL SUBUNIT PROTEIN ML41"/>
    <property type="match status" value="1"/>
</dbReference>
<keyword evidence="6" id="KW-0687">Ribonucleoprotein</keyword>
<sequence>MKASQILAFKQTAETFLTRPWKTYRDGTLFYGQSKSGNKRLPLSTKQGNKNFYKGTRSSGIGRLNKFGKYKIDYNRVRTFVVPETLDECVLKPLVSSKAPIPKNSFKGYDLGAVDGRLYLDKIKEFIETGKTEFPRSETYVERG</sequence>
<dbReference type="EMBL" id="CP064812">
    <property type="protein sequence ID" value="QPG74593.1"/>
    <property type="molecule type" value="Genomic_DNA"/>
</dbReference>
<evidence type="ECO:0000256" key="2">
    <source>
        <dbReference type="ARBA" id="ARBA00010152"/>
    </source>
</evidence>
<dbReference type="Pfam" id="PF09809">
    <property type="entry name" value="MRP-L27"/>
    <property type="match status" value="1"/>
</dbReference>
<evidence type="ECO:0000256" key="1">
    <source>
        <dbReference type="ARBA" id="ARBA00004173"/>
    </source>
</evidence>
<dbReference type="InterPro" id="IPR019189">
    <property type="entry name" value="Ribosomal_mL41"/>
</dbReference>
<proteinExistence type="inferred from homology"/>
<evidence type="ECO:0000256" key="3">
    <source>
        <dbReference type="ARBA" id="ARBA00022946"/>
    </source>
</evidence>
<keyword evidence="8" id="KW-1185">Reference proteome</keyword>
<dbReference type="RefSeq" id="XP_038778158.1">
    <property type="nucleotide sequence ID" value="XM_038922230.1"/>
</dbReference>
<evidence type="ECO:0000256" key="6">
    <source>
        <dbReference type="ARBA" id="ARBA00023274"/>
    </source>
</evidence>
<name>A0A875S107_EENNA</name>
<dbReference type="PANTHER" id="PTHR21338">
    <property type="entry name" value="MITOCHONDRIAL RIBOSOMAL PROTEIN L41"/>
    <property type="match status" value="1"/>
</dbReference>
<dbReference type="GO" id="GO:0005762">
    <property type="term" value="C:mitochondrial large ribosomal subunit"/>
    <property type="evidence" value="ECO:0007669"/>
    <property type="project" value="InterPro"/>
</dbReference>
<dbReference type="OrthoDB" id="408933at2759"/>
<comment type="similarity">
    <text evidence="2">Belongs to the mitochondrion-specific ribosomal protein mL41 family.</text>
</comment>
<dbReference type="AlphaFoldDB" id="A0A875S107"/>